<organism evidence="2 3">
    <name type="scientific">Lactuca saligna</name>
    <name type="common">Willowleaf lettuce</name>
    <dbReference type="NCBI Taxonomy" id="75948"/>
    <lineage>
        <taxon>Eukaryota</taxon>
        <taxon>Viridiplantae</taxon>
        <taxon>Streptophyta</taxon>
        <taxon>Embryophyta</taxon>
        <taxon>Tracheophyta</taxon>
        <taxon>Spermatophyta</taxon>
        <taxon>Magnoliopsida</taxon>
        <taxon>eudicotyledons</taxon>
        <taxon>Gunneridae</taxon>
        <taxon>Pentapetalae</taxon>
        <taxon>asterids</taxon>
        <taxon>campanulids</taxon>
        <taxon>Asterales</taxon>
        <taxon>Asteraceae</taxon>
        <taxon>Cichorioideae</taxon>
        <taxon>Cichorieae</taxon>
        <taxon>Lactucinae</taxon>
        <taxon>Lactuca</taxon>
    </lineage>
</organism>
<dbReference type="GO" id="GO:0019563">
    <property type="term" value="P:glycerol catabolic process"/>
    <property type="evidence" value="ECO:0007669"/>
    <property type="project" value="TreeGrafter"/>
</dbReference>
<dbReference type="PROSITE" id="PS51481">
    <property type="entry name" value="DHAK"/>
    <property type="match status" value="1"/>
</dbReference>
<keyword evidence="3" id="KW-1185">Reference proteome</keyword>
<dbReference type="PANTHER" id="PTHR28629">
    <property type="entry name" value="TRIOKINASE/FMN CYCLASE"/>
    <property type="match status" value="1"/>
</dbReference>
<evidence type="ECO:0000313" key="2">
    <source>
        <dbReference type="EMBL" id="CAI9279087.1"/>
    </source>
</evidence>
<dbReference type="EMBL" id="OX465080">
    <property type="protein sequence ID" value="CAI9279087.1"/>
    <property type="molecule type" value="Genomic_DNA"/>
</dbReference>
<evidence type="ECO:0000259" key="1">
    <source>
        <dbReference type="PROSITE" id="PS51481"/>
    </source>
</evidence>
<dbReference type="PANTHER" id="PTHR28629:SF4">
    <property type="entry name" value="TRIOKINASE_FMN CYCLASE"/>
    <property type="match status" value="1"/>
</dbReference>
<dbReference type="GO" id="GO:0004371">
    <property type="term" value="F:glycerone kinase activity"/>
    <property type="evidence" value="ECO:0007669"/>
    <property type="project" value="InterPro"/>
</dbReference>
<dbReference type="SUPFAM" id="SSF82549">
    <property type="entry name" value="DAK1/DegV-like"/>
    <property type="match status" value="1"/>
</dbReference>
<dbReference type="GO" id="GO:0005829">
    <property type="term" value="C:cytosol"/>
    <property type="evidence" value="ECO:0007669"/>
    <property type="project" value="TreeGrafter"/>
</dbReference>
<feature type="domain" description="DhaK" evidence="1">
    <location>
        <begin position="1"/>
        <end position="174"/>
    </location>
</feature>
<dbReference type="AlphaFoldDB" id="A0AA36E236"/>
<dbReference type="InterPro" id="IPR004006">
    <property type="entry name" value="DhaK_dom"/>
</dbReference>
<reference evidence="2" key="1">
    <citation type="submission" date="2023-04" db="EMBL/GenBank/DDBJ databases">
        <authorList>
            <person name="Vijverberg K."/>
            <person name="Xiong W."/>
            <person name="Schranz E."/>
        </authorList>
    </citation>
    <scope>NUCLEOTIDE SEQUENCE</scope>
</reference>
<dbReference type="InterPro" id="IPR050861">
    <property type="entry name" value="Dihydroxyacetone_Kinase"/>
</dbReference>
<dbReference type="Gene3D" id="3.40.50.10440">
    <property type="entry name" value="Dihydroxyacetone kinase, domain 1"/>
    <property type="match status" value="1"/>
</dbReference>
<evidence type="ECO:0000313" key="3">
    <source>
        <dbReference type="Proteomes" id="UP001177003"/>
    </source>
</evidence>
<protein>
    <recommendedName>
        <fullName evidence="1">DhaK domain-containing protein</fullName>
    </recommendedName>
</protein>
<dbReference type="Proteomes" id="UP001177003">
    <property type="component" value="Chromosome 4"/>
</dbReference>
<dbReference type="Pfam" id="PF02733">
    <property type="entry name" value="Dak1"/>
    <property type="match status" value="1"/>
</dbReference>
<sequence length="174" mass="18126">MDKSFGDCSIPQEKSNVDINEELELSEATGSFVNALAGSLYGIMEIQSNCICVLQGIRVVTGPIGCLLIVKNYTGDRLNFGLAAEEAKSEGYKVEMVIVGDDCALPPPRGIARRRGLAGAILFHKIAGAAAGSGLPHSDIVAEARHTCGVVGIMGVALSVCTLLGQPKSDRLGP</sequence>
<accession>A0AA36E236</accession>
<name>A0AA36E236_LACSI</name>
<proteinExistence type="predicted"/>
<gene>
    <name evidence="2" type="ORF">LSALG_LOCUS18912</name>
</gene>